<dbReference type="GO" id="GO:0006635">
    <property type="term" value="P:fatty acid beta-oxidation"/>
    <property type="evidence" value="ECO:0007669"/>
    <property type="project" value="TreeGrafter"/>
</dbReference>
<dbReference type="BioCyc" id="RPAL652103:RPDX1_RS07625-MONOMER"/>
<dbReference type="HOGENOM" id="CLU_009834_7_4_5"/>
<evidence type="ECO:0000256" key="1">
    <source>
        <dbReference type="ARBA" id="ARBA00005254"/>
    </source>
</evidence>
<dbReference type="Gene3D" id="3.90.226.10">
    <property type="entry name" value="2-enoyl-CoA Hydratase, Chain A, domain 1"/>
    <property type="match status" value="1"/>
</dbReference>
<keyword evidence="3" id="KW-0413">Isomerase</keyword>
<dbReference type="Proteomes" id="UP000001402">
    <property type="component" value="Chromosome"/>
</dbReference>
<reference evidence="3" key="1">
    <citation type="submission" date="2010-12" db="EMBL/GenBank/DDBJ databases">
        <title>Complete sequence of Rhodopseudomonas palustris DX-1.</title>
        <authorList>
            <consortium name="US DOE Joint Genome Institute"/>
            <person name="Lucas S."/>
            <person name="Copeland A."/>
            <person name="Lapidus A."/>
            <person name="Cheng J.-F."/>
            <person name="Goodwin L."/>
            <person name="Pitluck S."/>
            <person name="Misra M."/>
            <person name="Chertkov O."/>
            <person name="Detter J.C."/>
            <person name="Han C."/>
            <person name="Tapia R."/>
            <person name="Land M."/>
            <person name="Hauser L."/>
            <person name="Kyrpides N."/>
            <person name="Ivanova N."/>
            <person name="Ovchinnikova G."/>
            <person name="Logan B."/>
            <person name="Oda Y."/>
            <person name="Harwood C."/>
            <person name="Woyke T."/>
        </authorList>
    </citation>
    <scope>NUCLEOTIDE SEQUENCE [LARGE SCALE GENOMIC DNA]</scope>
    <source>
        <strain evidence="3">DX-1</strain>
    </source>
</reference>
<accession>E6VJ27</accession>
<evidence type="ECO:0000256" key="2">
    <source>
        <dbReference type="ARBA" id="ARBA00023239"/>
    </source>
</evidence>
<dbReference type="OrthoDB" id="9775794at2"/>
<dbReference type="GO" id="GO:0016829">
    <property type="term" value="F:lyase activity"/>
    <property type="evidence" value="ECO:0007669"/>
    <property type="project" value="UniProtKB-KW"/>
</dbReference>
<dbReference type="InterPro" id="IPR029045">
    <property type="entry name" value="ClpP/crotonase-like_dom_sf"/>
</dbReference>
<keyword evidence="2" id="KW-0456">Lyase</keyword>
<proteinExistence type="inferred from homology"/>
<dbReference type="GO" id="GO:0016853">
    <property type="term" value="F:isomerase activity"/>
    <property type="evidence" value="ECO:0007669"/>
    <property type="project" value="UniProtKB-KW"/>
</dbReference>
<dbReference type="EMBL" id="CP002418">
    <property type="protein sequence ID" value="ADU43168.1"/>
    <property type="molecule type" value="Genomic_DNA"/>
</dbReference>
<dbReference type="KEGG" id="rpx:Rpdx1_1548"/>
<gene>
    <name evidence="3" type="ordered locus">Rpdx1_1548</name>
</gene>
<comment type="similarity">
    <text evidence="1">Belongs to the enoyl-CoA hydratase/isomerase family.</text>
</comment>
<protein>
    <submittedName>
        <fullName evidence="3">Enoyl-CoA hydratase/isomerase</fullName>
    </submittedName>
</protein>
<sequence>MVMEIDRQGAIGIVTLNRPQARNALSRELITALAAALDELERDAATAAIVLTGREVFCAGADIAEMRGIDLATALAEDFSGCCDRLASCTKPLIAAVEGYAIGGGCELIEMCDLVIAGVGAKFGHPEIALGTLSGGGGTQRLARAIGRARAMDLVLTGRLISAVEAERIGLISRTVEDGTARAAACEAAAQIAAHPIHAVRFAKQAVDRAVSVGLADGLALERRLFHLSFAAGEFHPRLEQYLARRSPGG</sequence>
<dbReference type="eggNOG" id="COG1024">
    <property type="taxonomic scope" value="Bacteria"/>
</dbReference>
<dbReference type="AlphaFoldDB" id="E6VJ27"/>
<dbReference type="FunFam" id="3.90.226.10:FF:000009">
    <property type="entry name" value="Carnitinyl-CoA dehydratase"/>
    <property type="match status" value="1"/>
</dbReference>
<dbReference type="CDD" id="cd06558">
    <property type="entry name" value="crotonase-like"/>
    <property type="match status" value="1"/>
</dbReference>
<dbReference type="STRING" id="652103.Rpdx1_1548"/>
<dbReference type="Pfam" id="PF00378">
    <property type="entry name" value="ECH_1"/>
    <property type="match status" value="1"/>
</dbReference>
<dbReference type="PANTHER" id="PTHR11941:SF54">
    <property type="entry name" value="ENOYL-COA HYDRATASE, MITOCHONDRIAL"/>
    <property type="match status" value="1"/>
</dbReference>
<evidence type="ECO:0000313" key="3">
    <source>
        <dbReference type="EMBL" id="ADU43168.1"/>
    </source>
</evidence>
<organism evidence="3 4">
    <name type="scientific">Rhodopseudomonas palustris (strain DX-1)</name>
    <dbReference type="NCBI Taxonomy" id="652103"/>
    <lineage>
        <taxon>Bacteria</taxon>
        <taxon>Pseudomonadati</taxon>
        <taxon>Pseudomonadota</taxon>
        <taxon>Alphaproteobacteria</taxon>
        <taxon>Hyphomicrobiales</taxon>
        <taxon>Nitrobacteraceae</taxon>
        <taxon>Rhodopseudomonas</taxon>
    </lineage>
</organism>
<evidence type="ECO:0000313" key="4">
    <source>
        <dbReference type="Proteomes" id="UP000001402"/>
    </source>
</evidence>
<name>E6VJ27_RHOPX</name>
<dbReference type="InterPro" id="IPR001753">
    <property type="entry name" value="Enoyl-CoA_hydra/iso"/>
</dbReference>
<dbReference type="PANTHER" id="PTHR11941">
    <property type="entry name" value="ENOYL-COA HYDRATASE-RELATED"/>
    <property type="match status" value="1"/>
</dbReference>
<dbReference type="SUPFAM" id="SSF52096">
    <property type="entry name" value="ClpP/crotonase"/>
    <property type="match status" value="1"/>
</dbReference>